<dbReference type="eggNOG" id="COG3393">
    <property type="taxonomic scope" value="Bacteria"/>
</dbReference>
<gene>
    <name evidence="2" type="ordered locus">AM1_3713</name>
</gene>
<dbReference type="CDD" id="cd04301">
    <property type="entry name" value="NAT_SF"/>
    <property type="match status" value="1"/>
</dbReference>
<dbReference type="Gene3D" id="3.40.630.30">
    <property type="match status" value="1"/>
</dbReference>
<sequence>MKLILFEDAVTFCDRTQPYLLHYPAEHNLLLGIQSALVRVPEAFTTSPDLFLVESAGEIQAVGMRTPPYNLVLSKVQDLGAVDIIADYFQQVETTLAGINSFVGEAQAFSQVWQSHTGQSSTLKMHLRIHQLTQVHRPMSVQGYFRKATRRDRKQLLEWSEAFSLETFGALETDIERILDLQLKRQNLYVWCDRKQVSMVVGRVSQPGGGRIGPVYTPPDCRRRGYATACVAAVSQMLLDRGAQRCCLFTDITNPTSNHIYHTIGYEAVCDWYDYRFA</sequence>
<dbReference type="EMBL" id="CP000828">
    <property type="protein sequence ID" value="ABW28703.1"/>
    <property type="molecule type" value="Genomic_DNA"/>
</dbReference>
<dbReference type="OrthoDB" id="3174529at2"/>
<dbReference type="HOGENOM" id="CLU_064724_2_0_3"/>
<organism evidence="2 3">
    <name type="scientific">Acaryochloris marina (strain MBIC 11017)</name>
    <dbReference type="NCBI Taxonomy" id="329726"/>
    <lineage>
        <taxon>Bacteria</taxon>
        <taxon>Bacillati</taxon>
        <taxon>Cyanobacteriota</taxon>
        <taxon>Cyanophyceae</taxon>
        <taxon>Acaryochloridales</taxon>
        <taxon>Acaryochloridaceae</taxon>
        <taxon>Acaryochloris</taxon>
    </lineage>
</organism>
<dbReference type="PROSITE" id="PS51186">
    <property type="entry name" value="GNAT"/>
    <property type="match status" value="1"/>
</dbReference>
<dbReference type="AlphaFoldDB" id="B0C4F9"/>
<reference evidence="2 3" key="1">
    <citation type="journal article" date="2008" name="Proc. Natl. Acad. Sci. U.S.A.">
        <title>Niche adaptation and genome expansion in the chlorophyll d-producing cyanobacterium Acaryochloris marina.</title>
        <authorList>
            <person name="Swingley W.D."/>
            <person name="Chen M."/>
            <person name="Cheung P.C."/>
            <person name="Conrad A.L."/>
            <person name="Dejesa L.C."/>
            <person name="Hao J."/>
            <person name="Honchak B.M."/>
            <person name="Karbach L.E."/>
            <person name="Kurdoglu A."/>
            <person name="Lahiri S."/>
            <person name="Mastrian S.D."/>
            <person name="Miyashita H."/>
            <person name="Page L."/>
            <person name="Ramakrishna P."/>
            <person name="Satoh S."/>
            <person name="Sattley W.M."/>
            <person name="Shimada Y."/>
            <person name="Taylor H.L."/>
            <person name="Tomo T."/>
            <person name="Tsuchiya T."/>
            <person name="Wang Z.T."/>
            <person name="Raymond J."/>
            <person name="Mimuro M."/>
            <person name="Blankenship R.E."/>
            <person name="Touchman J.W."/>
        </authorList>
    </citation>
    <scope>NUCLEOTIDE SEQUENCE [LARGE SCALE GENOMIC DNA]</scope>
    <source>
        <strain evidence="3">MBIC 11017</strain>
    </source>
</reference>
<dbReference type="InterPro" id="IPR013653">
    <property type="entry name" value="GCN5-like_dom"/>
</dbReference>
<dbReference type="InterPro" id="IPR016181">
    <property type="entry name" value="Acyl_CoA_acyltransferase"/>
</dbReference>
<dbReference type="SUPFAM" id="SSF55729">
    <property type="entry name" value="Acyl-CoA N-acyltransferases (Nat)"/>
    <property type="match status" value="1"/>
</dbReference>
<protein>
    <submittedName>
        <fullName evidence="2">Acetyltransferase, gnat family</fullName>
    </submittedName>
</protein>
<accession>B0C4F9</accession>
<dbReference type="Proteomes" id="UP000000268">
    <property type="component" value="Chromosome"/>
</dbReference>
<dbReference type="KEGG" id="amr:AM1_3713"/>
<evidence type="ECO:0000313" key="2">
    <source>
        <dbReference type="EMBL" id="ABW28703.1"/>
    </source>
</evidence>
<name>B0C4F9_ACAM1</name>
<keyword evidence="3" id="KW-1185">Reference proteome</keyword>
<dbReference type="RefSeq" id="WP_012164083.1">
    <property type="nucleotide sequence ID" value="NC_009925.1"/>
</dbReference>
<dbReference type="STRING" id="329726.AM1_3713"/>
<dbReference type="Pfam" id="PF08445">
    <property type="entry name" value="FR47"/>
    <property type="match status" value="1"/>
</dbReference>
<proteinExistence type="predicted"/>
<evidence type="ECO:0000313" key="3">
    <source>
        <dbReference type="Proteomes" id="UP000000268"/>
    </source>
</evidence>
<keyword evidence="2" id="KW-0808">Transferase</keyword>
<dbReference type="InterPro" id="IPR000182">
    <property type="entry name" value="GNAT_dom"/>
</dbReference>
<evidence type="ECO:0000259" key="1">
    <source>
        <dbReference type="PROSITE" id="PS51186"/>
    </source>
</evidence>
<dbReference type="GO" id="GO:0016747">
    <property type="term" value="F:acyltransferase activity, transferring groups other than amino-acyl groups"/>
    <property type="evidence" value="ECO:0007669"/>
    <property type="project" value="InterPro"/>
</dbReference>
<feature type="domain" description="N-acetyltransferase" evidence="1">
    <location>
        <begin position="143"/>
        <end position="278"/>
    </location>
</feature>